<dbReference type="InterPro" id="IPR003439">
    <property type="entry name" value="ABC_transporter-like_ATP-bd"/>
</dbReference>
<comment type="caution">
    <text evidence="5">The sequence shown here is derived from an EMBL/GenBank/DDBJ whole genome shotgun (WGS) entry which is preliminary data.</text>
</comment>
<evidence type="ECO:0000256" key="2">
    <source>
        <dbReference type="ARBA" id="ARBA00022741"/>
    </source>
</evidence>
<evidence type="ECO:0000256" key="3">
    <source>
        <dbReference type="ARBA" id="ARBA00022840"/>
    </source>
</evidence>
<dbReference type="InterPro" id="IPR017871">
    <property type="entry name" value="ABC_transporter-like_CS"/>
</dbReference>
<proteinExistence type="predicted"/>
<reference evidence="5 6" key="1">
    <citation type="submission" date="2016-02" db="EMBL/GenBank/DDBJ databases">
        <title>Paenibacillus sp. LPB0068, isolated from Crassostrea gigas.</title>
        <authorList>
            <person name="Shin S.-K."/>
            <person name="Yi H."/>
        </authorList>
    </citation>
    <scope>NUCLEOTIDE SEQUENCE [LARGE SCALE GENOMIC DNA]</scope>
    <source>
        <strain evidence="5 6">LPB0068</strain>
    </source>
</reference>
<dbReference type="GO" id="GO:0005524">
    <property type="term" value="F:ATP binding"/>
    <property type="evidence" value="ECO:0007669"/>
    <property type="project" value="UniProtKB-KW"/>
</dbReference>
<organism evidence="5 6">
    <name type="scientific">Paenibacillus crassostreae</name>
    <dbReference type="NCBI Taxonomy" id="1763538"/>
    <lineage>
        <taxon>Bacteria</taxon>
        <taxon>Bacillati</taxon>
        <taxon>Bacillota</taxon>
        <taxon>Bacilli</taxon>
        <taxon>Bacillales</taxon>
        <taxon>Paenibacillaceae</taxon>
        <taxon>Paenibacillus</taxon>
    </lineage>
</organism>
<dbReference type="InterPro" id="IPR027417">
    <property type="entry name" value="P-loop_NTPase"/>
</dbReference>
<dbReference type="SMART" id="SM00382">
    <property type="entry name" value="AAA"/>
    <property type="match status" value="1"/>
</dbReference>
<sequence>MSIIEVRQLSKSFQQAVKEPGLKGAMKHLFVPKYIDKIAVKPLDLTIEAGESVAYVGPNGAGKSTTIKMLTGILVPSSGTIAVNGINPHKKRMENAQQIGAVFGQRTQLWWDIPIVESFSLLKDIYEIPDTTYKANLDMFVEMLGMNEFIHLSARKLSLGQRMRADLAASLLHNPPILYLDEPTIGLDVSVKQKIREFIKKINQEQRTTVMLTTHDLGDIEDLCKRLIIIDKGSIIYDGTLEQVKRHFAKERRIFFQVTSPPPLLFTEISDVTGLKLDILSELEFSISFDRYQFTASDVVSRVMKYGEIQDFRMEESDIEQVIKAVYDGNLDLNQTIQV</sequence>
<gene>
    <name evidence="5" type="ORF">PNBC_05280</name>
</gene>
<dbReference type="OrthoDB" id="9804819at2"/>
<dbReference type="Proteomes" id="UP000077134">
    <property type="component" value="Unassembled WGS sequence"/>
</dbReference>
<dbReference type="PANTHER" id="PTHR42711:SF1">
    <property type="entry name" value="ABC-TRANSPORT PROTEIN, ATP-BINDING COMPONENT"/>
    <property type="match status" value="1"/>
</dbReference>
<name>A0A167FQZ4_9BACL</name>
<keyword evidence="6" id="KW-1185">Reference proteome</keyword>
<evidence type="ECO:0000313" key="5">
    <source>
        <dbReference type="EMBL" id="OAB76812.1"/>
    </source>
</evidence>
<dbReference type="EMBL" id="LSFN01000005">
    <property type="protein sequence ID" value="OAB76812.1"/>
    <property type="molecule type" value="Genomic_DNA"/>
</dbReference>
<dbReference type="InterPro" id="IPR003593">
    <property type="entry name" value="AAA+_ATPase"/>
</dbReference>
<dbReference type="SUPFAM" id="SSF52540">
    <property type="entry name" value="P-loop containing nucleoside triphosphate hydrolases"/>
    <property type="match status" value="1"/>
</dbReference>
<dbReference type="RefSeq" id="WP_068655888.1">
    <property type="nucleotide sequence ID" value="NZ_CP017770.1"/>
</dbReference>
<protein>
    <submittedName>
        <fullName evidence="5">Sugar ABC transporter ATP-binding protein</fullName>
    </submittedName>
</protein>
<dbReference type="GO" id="GO:0016887">
    <property type="term" value="F:ATP hydrolysis activity"/>
    <property type="evidence" value="ECO:0007669"/>
    <property type="project" value="InterPro"/>
</dbReference>
<dbReference type="STRING" id="1763538.LPB68_19460"/>
<dbReference type="AlphaFoldDB" id="A0A167FQZ4"/>
<keyword evidence="3 5" id="KW-0067">ATP-binding</keyword>
<dbReference type="InterPro" id="IPR050763">
    <property type="entry name" value="ABC_transporter_ATP-binding"/>
</dbReference>
<evidence type="ECO:0000256" key="1">
    <source>
        <dbReference type="ARBA" id="ARBA00022448"/>
    </source>
</evidence>
<evidence type="ECO:0000313" key="6">
    <source>
        <dbReference type="Proteomes" id="UP000077134"/>
    </source>
</evidence>
<feature type="domain" description="ABC transporter" evidence="4">
    <location>
        <begin position="4"/>
        <end position="257"/>
    </location>
</feature>
<dbReference type="PANTHER" id="PTHR42711">
    <property type="entry name" value="ABC TRANSPORTER ATP-BINDING PROTEIN"/>
    <property type="match status" value="1"/>
</dbReference>
<keyword evidence="2" id="KW-0547">Nucleotide-binding</keyword>
<dbReference type="KEGG" id="pcx:LPB68_19460"/>
<dbReference type="Pfam" id="PF00005">
    <property type="entry name" value="ABC_tran"/>
    <property type="match status" value="1"/>
</dbReference>
<accession>A0A167FQZ4</accession>
<dbReference type="Gene3D" id="3.40.50.300">
    <property type="entry name" value="P-loop containing nucleotide triphosphate hydrolases"/>
    <property type="match status" value="1"/>
</dbReference>
<dbReference type="PROSITE" id="PS00211">
    <property type="entry name" value="ABC_TRANSPORTER_1"/>
    <property type="match status" value="1"/>
</dbReference>
<dbReference type="PROSITE" id="PS50893">
    <property type="entry name" value="ABC_TRANSPORTER_2"/>
    <property type="match status" value="1"/>
</dbReference>
<keyword evidence="1" id="KW-0813">Transport</keyword>
<evidence type="ECO:0000259" key="4">
    <source>
        <dbReference type="PROSITE" id="PS50893"/>
    </source>
</evidence>